<dbReference type="AlphaFoldDB" id="A0A4Y3RCI7"/>
<feature type="compositionally biased region" description="Low complexity" evidence="1">
    <location>
        <begin position="50"/>
        <end position="64"/>
    </location>
</feature>
<protein>
    <submittedName>
        <fullName evidence="2">Uncharacterized protein</fullName>
    </submittedName>
</protein>
<feature type="region of interest" description="Disordered" evidence="1">
    <location>
        <begin position="47"/>
        <end position="123"/>
    </location>
</feature>
<accession>A0A4Y3RCI7</accession>
<evidence type="ECO:0000313" key="2">
    <source>
        <dbReference type="EMBL" id="GEB55194.1"/>
    </source>
</evidence>
<keyword evidence="3" id="KW-1185">Reference proteome</keyword>
<gene>
    <name evidence="2" type="ORF">SGA01_07990</name>
</gene>
<evidence type="ECO:0000313" key="3">
    <source>
        <dbReference type="Proteomes" id="UP000315226"/>
    </source>
</evidence>
<name>A0A4Y3RCI7_9ACTN</name>
<reference evidence="2 3" key="1">
    <citation type="submission" date="2019-06" db="EMBL/GenBank/DDBJ databases">
        <title>Whole genome shotgun sequence of Streptomyces gardneri NBRC 12865.</title>
        <authorList>
            <person name="Hosoyama A."/>
            <person name="Uohara A."/>
            <person name="Ohji S."/>
            <person name="Ichikawa N."/>
        </authorList>
    </citation>
    <scope>NUCLEOTIDE SEQUENCE [LARGE SCALE GENOMIC DNA]</scope>
    <source>
        <strain evidence="2 3">NBRC 12865</strain>
    </source>
</reference>
<proteinExistence type="predicted"/>
<sequence>MRPSRHPPPHHDEGGLSTAAVAVVGRRGWAVGSGWFAGTGAAWRVRPDRTGASATGGAAGPARPADGRGGGGAEPVGGPTGGVFGGAGLCAADPTAPGLGEGPVGHPPQGMRSGCRRHAVDVE</sequence>
<dbReference type="Proteomes" id="UP000315226">
    <property type="component" value="Unassembled WGS sequence"/>
</dbReference>
<feature type="compositionally biased region" description="Gly residues" evidence="1">
    <location>
        <begin position="67"/>
        <end position="88"/>
    </location>
</feature>
<dbReference type="EMBL" id="BJMN01000005">
    <property type="protein sequence ID" value="GEB55194.1"/>
    <property type="molecule type" value="Genomic_DNA"/>
</dbReference>
<evidence type="ECO:0000256" key="1">
    <source>
        <dbReference type="SAM" id="MobiDB-lite"/>
    </source>
</evidence>
<comment type="caution">
    <text evidence="2">The sequence shown here is derived from an EMBL/GenBank/DDBJ whole genome shotgun (WGS) entry which is preliminary data.</text>
</comment>
<organism evidence="2 3">
    <name type="scientific">Streptomyces gardneri</name>
    <dbReference type="NCBI Taxonomy" id="66892"/>
    <lineage>
        <taxon>Bacteria</taxon>
        <taxon>Bacillati</taxon>
        <taxon>Actinomycetota</taxon>
        <taxon>Actinomycetes</taxon>
        <taxon>Kitasatosporales</taxon>
        <taxon>Streptomycetaceae</taxon>
        <taxon>Streptomyces</taxon>
    </lineage>
</organism>